<feature type="transmembrane region" description="Helical" evidence="1">
    <location>
        <begin position="48"/>
        <end position="66"/>
    </location>
</feature>
<feature type="transmembrane region" description="Helical" evidence="1">
    <location>
        <begin position="87"/>
        <end position="106"/>
    </location>
</feature>
<evidence type="ECO:0008006" key="4">
    <source>
        <dbReference type="Google" id="ProtNLM"/>
    </source>
</evidence>
<protein>
    <recommendedName>
        <fullName evidence="4">Permease</fullName>
    </recommendedName>
</protein>
<evidence type="ECO:0000256" key="1">
    <source>
        <dbReference type="SAM" id="Phobius"/>
    </source>
</evidence>
<dbReference type="KEGG" id="psel:GM415_12470"/>
<keyword evidence="3" id="KW-1185">Reference proteome</keyword>
<evidence type="ECO:0000313" key="2">
    <source>
        <dbReference type="EMBL" id="QGY40909.1"/>
    </source>
</evidence>
<keyword evidence="1" id="KW-0812">Transmembrane</keyword>
<gene>
    <name evidence="2" type="ORF">GM415_12470</name>
</gene>
<keyword evidence="1" id="KW-0472">Membrane</keyword>
<name>A0A6I6JI90_9BACT</name>
<accession>A0A6I6JI90</accession>
<dbReference type="Proteomes" id="UP000428328">
    <property type="component" value="Chromosome"/>
</dbReference>
<reference evidence="2 3" key="1">
    <citation type="submission" date="2019-11" db="EMBL/GenBank/DDBJ databases">
        <authorList>
            <person name="Zheng R.K."/>
            <person name="Sun C.M."/>
        </authorList>
    </citation>
    <scope>NUCLEOTIDE SEQUENCE [LARGE SCALE GENOMIC DNA]</scope>
    <source>
        <strain evidence="2 3">SRB007</strain>
    </source>
</reference>
<feature type="transmembrane region" description="Helical" evidence="1">
    <location>
        <begin position="150"/>
        <end position="170"/>
    </location>
</feature>
<evidence type="ECO:0000313" key="3">
    <source>
        <dbReference type="Proteomes" id="UP000428328"/>
    </source>
</evidence>
<keyword evidence="1" id="KW-1133">Transmembrane helix</keyword>
<feature type="transmembrane region" description="Helical" evidence="1">
    <location>
        <begin position="12"/>
        <end position="33"/>
    </location>
</feature>
<dbReference type="AlphaFoldDB" id="A0A6I6JI90"/>
<dbReference type="RefSeq" id="WP_158948661.1">
    <property type="nucleotide sequence ID" value="NZ_CP046400.1"/>
</dbReference>
<proteinExistence type="predicted"/>
<sequence>MSQSTRSSKPLRVLKPWFFPLACAALYGVAFLVDPDMTADALRACGRIFTQLWLPFCVALPMMILLNRYLSPSLASRLLGRESGPKGVLLSTVAGILSMGPIYAWYPLFKSLKDKGASSFNVANFMCARSIKPVLVPVLVGYFGWKMTGIFLFMNLAGAFLTAICVALLCPFGGHGEQSPHGSPGRSARHT</sequence>
<dbReference type="EMBL" id="CP046400">
    <property type="protein sequence ID" value="QGY40909.1"/>
    <property type="molecule type" value="Genomic_DNA"/>
</dbReference>
<organism evidence="2 3">
    <name type="scientific">Pseudodesulfovibrio cashew</name>
    <dbReference type="NCBI Taxonomy" id="2678688"/>
    <lineage>
        <taxon>Bacteria</taxon>
        <taxon>Pseudomonadati</taxon>
        <taxon>Thermodesulfobacteriota</taxon>
        <taxon>Desulfovibrionia</taxon>
        <taxon>Desulfovibrionales</taxon>
        <taxon>Desulfovibrionaceae</taxon>
    </lineage>
</organism>